<keyword evidence="4" id="KW-0472">Membrane</keyword>
<accession>A0A1J0RB76</accession>
<protein>
    <submittedName>
        <fullName evidence="9">Variant surface glycoprotein 1125.4915</fullName>
    </submittedName>
</protein>
<proteinExistence type="predicted"/>
<keyword evidence="3" id="KW-0336">GPI-anchor</keyword>
<evidence type="ECO:0000256" key="4">
    <source>
        <dbReference type="ARBA" id="ARBA00023136"/>
    </source>
</evidence>
<evidence type="ECO:0000256" key="6">
    <source>
        <dbReference type="ARBA" id="ARBA00023288"/>
    </source>
</evidence>
<name>A0A1J0RB76_9TRYP</name>
<evidence type="ECO:0000256" key="3">
    <source>
        <dbReference type="ARBA" id="ARBA00022622"/>
    </source>
</evidence>
<dbReference type="GO" id="GO:0098552">
    <property type="term" value="C:side of membrane"/>
    <property type="evidence" value="ECO:0007669"/>
    <property type="project" value="UniProtKB-KW"/>
</dbReference>
<keyword evidence="2" id="KW-1003">Cell membrane</keyword>
<keyword evidence="5" id="KW-0325">Glycoprotein</keyword>
<organism evidence="9">
    <name type="scientific">Trypanosoma brucei</name>
    <dbReference type="NCBI Taxonomy" id="5691"/>
    <lineage>
        <taxon>Eukaryota</taxon>
        <taxon>Discoba</taxon>
        <taxon>Euglenozoa</taxon>
        <taxon>Kinetoplastea</taxon>
        <taxon>Metakinetoplastina</taxon>
        <taxon>Trypanosomatida</taxon>
        <taxon>Trypanosomatidae</taxon>
        <taxon>Trypanosoma</taxon>
    </lineage>
</organism>
<feature type="region of interest" description="Disordered" evidence="7">
    <location>
        <begin position="334"/>
        <end position="429"/>
    </location>
</feature>
<dbReference type="GO" id="GO:0005886">
    <property type="term" value="C:plasma membrane"/>
    <property type="evidence" value="ECO:0007669"/>
    <property type="project" value="UniProtKB-SubCell"/>
</dbReference>
<evidence type="ECO:0000256" key="1">
    <source>
        <dbReference type="ARBA" id="ARBA00004609"/>
    </source>
</evidence>
<dbReference type="Gene3D" id="3.90.150.10">
    <property type="entry name" value="Variant Surface Glycoprotein, subunit A domain 1"/>
    <property type="match status" value="1"/>
</dbReference>
<comment type="subcellular location">
    <subcellularLocation>
        <location evidence="1">Cell membrane</location>
        <topology evidence="1">Lipid-anchor</topology>
        <topology evidence="1">GPI-anchor</topology>
    </subcellularLocation>
</comment>
<evidence type="ECO:0000256" key="7">
    <source>
        <dbReference type="SAM" id="MobiDB-lite"/>
    </source>
</evidence>
<keyword evidence="6" id="KW-0449">Lipoprotein</keyword>
<feature type="compositionally biased region" description="Basic residues" evidence="7">
    <location>
        <begin position="345"/>
        <end position="354"/>
    </location>
</feature>
<dbReference type="EMBL" id="KX701151">
    <property type="protein sequence ID" value="APD75107.1"/>
    <property type="molecule type" value="Genomic_DNA"/>
</dbReference>
<evidence type="ECO:0000256" key="5">
    <source>
        <dbReference type="ARBA" id="ARBA00023180"/>
    </source>
</evidence>
<dbReference type="AlphaFoldDB" id="A0A1J0RB76"/>
<dbReference type="InterPro" id="IPR001812">
    <property type="entry name" value="Trypano_VSG_A_N_dom"/>
</dbReference>
<dbReference type="SUPFAM" id="SSF58087">
    <property type="entry name" value="Variant surface glycoprotein (N-terminal domain)"/>
    <property type="match status" value="1"/>
</dbReference>
<reference evidence="9" key="1">
    <citation type="submission" date="2016-08" db="EMBL/GenBank/DDBJ databases">
        <title>VSG repertoire of Trypanosoma brucei EATRO 1125.</title>
        <authorList>
            <person name="Cross G.A."/>
        </authorList>
    </citation>
    <scope>NUCLEOTIDE SEQUENCE</scope>
    <source>
        <strain evidence="9">EATRO 1125</strain>
    </source>
</reference>
<evidence type="ECO:0000256" key="2">
    <source>
        <dbReference type="ARBA" id="ARBA00022475"/>
    </source>
</evidence>
<feature type="domain" description="Trypanosome variant surface glycoprotein A-type N-terminal" evidence="8">
    <location>
        <begin position="3"/>
        <end position="314"/>
    </location>
</feature>
<sequence length="429" mass="45298">MQALVAATTAATPQQDEMYSAAAVAAMQCAATALNNLQNFQAKALKAAANGGKIAGHISESVNLLAVMSKGGTTGTCIDGSGGNAPDCVNSAKQLGCPAAVLNPTADIDKLDDNEVKATGFAKYDGTSAAGSTATQKCHLLLTSGNSAGHLWQDNTPGPQELLLGLLSVTPHNSHASTAINLGTANAIATGYTPTATTKDIERMYDALVAPQKADDEGCGVTPEEVLKTVISSGKAKELIKLVRQNAKLTDKGDKNDYGAAAIQRATAGQENSQDEKIHERITTKPLTQVTATGTKSASIKDNSDPADLQRTLLLARIHSRQQKTDLQKRLQEEIAKKPTQQPRRQQKQPKLAKIKGQEPAAKMGSNGMRMQLTKAKGTANLKRKKGRQTQQQEQESQVQGLDCSKHKTQQACEAENKDVKPGQKAVCG</sequence>
<dbReference type="GO" id="GO:0042783">
    <property type="term" value="P:symbiont-mediated evasion of host immune response"/>
    <property type="evidence" value="ECO:0007669"/>
    <property type="project" value="InterPro"/>
</dbReference>
<evidence type="ECO:0000313" key="9">
    <source>
        <dbReference type="EMBL" id="APD75107.1"/>
    </source>
</evidence>
<evidence type="ECO:0000259" key="8">
    <source>
        <dbReference type="Pfam" id="PF00913"/>
    </source>
</evidence>
<dbReference type="Pfam" id="PF00913">
    <property type="entry name" value="Trypan_glycop"/>
    <property type="match status" value="1"/>
</dbReference>
<dbReference type="VEuPathDB" id="TriTrypDB:Tb427_000126700"/>
<feature type="compositionally biased region" description="Low complexity" evidence="7">
    <location>
        <begin position="389"/>
        <end position="400"/>
    </location>
</feature>